<evidence type="ECO:0000313" key="3">
    <source>
        <dbReference type="EMBL" id="BCJ46378.1"/>
    </source>
</evidence>
<evidence type="ECO:0000259" key="2">
    <source>
        <dbReference type="PROSITE" id="PS50894"/>
    </source>
</evidence>
<reference evidence="3 4" key="1">
    <citation type="submission" date="2020-08" db="EMBL/GenBank/DDBJ databases">
        <title>Whole genome shotgun sequence of Actinoplanes ianthinogenes NBRC 13996.</title>
        <authorList>
            <person name="Komaki H."/>
            <person name="Tamura T."/>
        </authorList>
    </citation>
    <scope>NUCLEOTIDE SEQUENCE [LARGE SCALE GENOMIC DNA]</scope>
    <source>
        <strain evidence="3 4">NBRC 13996</strain>
    </source>
</reference>
<dbReference type="InterPro" id="IPR036641">
    <property type="entry name" value="HPT_dom_sf"/>
</dbReference>
<dbReference type="Pfam" id="PF01627">
    <property type="entry name" value="Hpt"/>
    <property type="match status" value="1"/>
</dbReference>
<keyword evidence="4" id="KW-1185">Reference proteome</keyword>
<evidence type="ECO:0000256" key="1">
    <source>
        <dbReference type="PROSITE-ProRule" id="PRU00110"/>
    </source>
</evidence>
<feature type="domain" description="HPt" evidence="2">
    <location>
        <begin position="25"/>
        <end position="132"/>
    </location>
</feature>
<protein>
    <recommendedName>
        <fullName evidence="2">HPt domain-containing protein</fullName>
    </recommendedName>
</protein>
<evidence type="ECO:0000313" key="4">
    <source>
        <dbReference type="Proteomes" id="UP000676967"/>
    </source>
</evidence>
<dbReference type="EMBL" id="AP023356">
    <property type="protein sequence ID" value="BCJ46378.1"/>
    <property type="molecule type" value="Genomic_DNA"/>
</dbReference>
<dbReference type="Proteomes" id="UP000676967">
    <property type="component" value="Chromosome"/>
</dbReference>
<name>A0ABM7M461_9ACTN</name>
<dbReference type="SUPFAM" id="SSF47226">
    <property type="entry name" value="Histidine-containing phosphotransfer domain, HPT domain"/>
    <property type="match status" value="1"/>
</dbReference>
<keyword evidence="1" id="KW-0597">Phosphoprotein</keyword>
<accession>A0ABM7M461</accession>
<feature type="modified residue" description="Phosphohistidine" evidence="1">
    <location>
        <position position="64"/>
    </location>
</feature>
<sequence length="137" mass="14126">MSEERLATVRARIAAITDPDPTPAELALVLRLLRNFAARTPAAVDQVIAALQQTDLGVLRDRAHALKGSAGNIGATALAALCAALEDQARAGKVTDPAGTAGRIRAEAAGALRAVTALADEYETAATVSDARRTRSV</sequence>
<dbReference type="RefSeq" id="WP_189333876.1">
    <property type="nucleotide sequence ID" value="NZ_AP023356.1"/>
</dbReference>
<dbReference type="PROSITE" id="PS50894">
    <property type="entry name" value="HPT"/>
    <property type="match status" value="1"/>
</dbReference>
<gene>
    <name evidence="3" type="ORF">Aiant_70350</name>
</gene>
<dbReference type="SMART" id="SM00073">
    <property type="entry name" value="HPT"/>
    <property type="match status" value="1"/>
</dbReference>
<proteinExistence type="predicted"/>
<organism evidence="3 4">
    <name type="scientific">Actinoplanes ianthinogenes</name>
    <dbReference type="NCBI Taxonomy" id="122358"/>
    <lineage>
        <taxon>Bacteria</taxon>
        <taxon>Bacillati</taxon>
        <taxon>Actinomycetota</taxon>
        <taxon>Actinomycetes</taxon>
        <taxon>Micromonosporales</taxon>
        <taxon>Micromonosporaceae</taxon>
        <taxon>Actinoplanes</taxon>
    </lineage>
</organism>
<dbReference type="Gene3D" id="1.20.120.160">
    <property type="entry name" value="HPT domain"/>
    <property type="match status" value="1"/>
</dbReference>
<dbReference type="InterPro" id="IPR008207">
    <property type="entry name" value="Sig_transdc_His_kin_Hpt_dom"/>
</dbReference>